<dbReference type="EC" id="2.7.11.1" evidence="1"/>
<proteinExistence type="predicted"/>
<keyword evidence="5" id="KW-0418">Kinase</keyword>
<organismHost>
    <name type="scientific">Lepidoptera</name>
    <name type="common">moths &amp; butterflies</name>
    <dbReference type="NCBI Taxonomy" id="7088"/>
</organismHost>
<evidence type="ECO:0000256" key="7">
    <source>
        <dbReference type="ARBA" id="ARBA00047899"/>
    </source>
</evidence>
<dbReference type="Gene3D" id="1.10.510.10">
    <property type="entry name" value="Transferase(Phosphotransferase) domain 1"/>
    <property type="match status" value="1"/>
</dbReference>
<dbReference type="InterPro" id="IPR011009">
    <property type="entry name" value="Kinase-like_dom_sf"/>
</dbReference>
<comment type="catalytic activity">
    <reaction evidence="8">
        <text>L-seryl-[protein] + ATP = O-phospho-L-seryl-[protein] + ADP + H(+)</text>
        <dbReference type="Rhea" id="RHEA:17989"/>
        <dbReference type="Rhea" id="RHEA-COMP:9863"/>
        <dbReference type="Rhea" id="RHEA-COMP:11604"/>
        <dbReference type="ChEBI" id="CHEBI:15378"/>
        <dbReference type="ChEBI" id="CHEBI:29999"/>
        <dbReference type="ChEBI" id="CHEBI:30616"/>
        <dbReference type="ChEBI" id="CHEBI:83421"/>
        <dbReference type="ChEBI" id="CHEBI:456216"/>
        <dbReference type="EC" id="2.7.11.1"/>
    </reaction>
</comment>
<evidence type="ECO:0000256" key="3">
    <source>
        <dbReference type="ARBA" id="ARBA00022679"/>
    </source>
</evidence>
<keyword evidence="3" id="KW-0808">Transferase</keyword>
<dbReference type="Pfam" id="PF00069">
    <property type="entry name" value="Pkinase"/>
    <property type="match status" value="1"/>
</dbReference>
<sequence>MVLDRPLTMDKTVIELTEFLSQCEKKPEYKLFDGKWSTVSVIEHKITQKLFVKKKIKIDHYNAIESLVHSLLGEERHFIKMYFSVTTLKHHILIMDYIKGGDLFDLFKKKERLSTLEVKLIVRQIVEGLNMLHYHNIVHNDIKLENILYDRFMQIHIADYGLSRIVGQKTCMDGTQDYYSPEKIKGDNYQIHFDWWALGILVSELIAGKSPFKTDFDEKVSLEILAGRQQKKLTFTSDMDKNAQTFITYLLKYNINYRLINYNEIIRHNFLL</sequence>
<comment type="catalytic activity">
    <reaction evidence="7">
        <text>L-threonyl-[protein] + ATP = O-phospho-L-threonyl-[protein] + ADP + H(+)</text>
        <dbReference type="Rhea" id="RHEA:46608"/>
        <dbReference type="Rhea" id="RHEA-COMP:11060"/>
        <dbReference type="Rhea" id="RHEA-COMP:11605"/>
        <dbReference type="ChEBI" id="CHEBI:15378"/>
        <dbReference type="ChEBI" id="CHEBI:30013"/>
        <dbReference type="ChEBI" id="CHEBI:30616"/>
        <dbReference type="ChEBI" id="CHEBI:61977"/>
        <dbReference type="ChEBI" id="CHEBI:456216"/>
        <dbReference type="EC" id="2.7.11.1"/>
    </reaction>
</comment>
<evidence type="ECO:0000256" key="5">
    <source>
        <dbReference type="ARBA" id="ARBA00022777"/>
    </source>
</evidence>
<evidence type="ECO:0000256" key="8">
    <source>
        <dbReference type="ARBA" id="ARBA00048679"/>
    </source>
</evidence>
<dbReference type="SUPFAM" id="SSF56112">
    <property type="entry name" value="Protein kinase-like (PK-like)"/>
    <property type="match status" value="1"/>
</dbReference>
<keyword evidence="4" id="KW-0547">Nucleotide-binding</keyword>
<evidence type="ECO:0000256" key="1">
    <source>
        <dbReference type="ARBA" id="ARBA00012513"/>
    </source>
</evidence>
<dbReference type="InterPro" id="IPR050236">
    <property type="entry name" value="Ser_Thr_kinase_AGC"/>
</dbReference>
<dbReference type="SMART" id="SM00220">
    <property type="entry name" value="S_TKc"/>
    <property type="match status" value="1"/>
</dbReference>
<dbReference type="InterPro" id="IPR000719">
    <property type="entry name" value="Prot_kinase_dom"/>
</dbReference>
<protein>
    <recommendedName>
        <fullName evidence="1">non-specific serine/threonine protein kinase</fullName>
        <ecNumber evidence="1">2.7.11.1</ecNumber>
    </recommendedName>
</protein>
<dbReference type="EMBL" id="KJ871680">
    <property type="protein sequence ID" value="AIL25080.1"/>
    <property type="molecule type" value="Genomic_DNA"/>
</dbReference>
<dbReference type="GO" id="GO:0005524">
    <property type="term" value="F:ATP binding"/>
    <property type="evidence" value="ECO:0007669"/>
    <property type="project" value="UniProtKB-KW"/>
</dbReference>
<evidence type="ECO:0000256" key="4">
    <source>
        <dbReference type="ARBA" id="ARBA00022741"/>
    </source>
</evidence>
<dbReference type="PROSITE" id="PS00108">
    <property type="entry name" value="PROTEIN_KINASE_ST"/>
    <property type="match status" value="1"/>
</dbReference>
<dbReference type="PANTHER" id="PTHR24356">
    <property type="entry name" value="SERINE/THREONINE-PROTEIN KINASE"/>
    <property type="match status" value="1"/>
</dbReference>
<evidence type="ECO:0000259" key="9">
    <source>
        <dbReference type="PROSITE" id="PS50011"/>
    </source>
</evidence>
<evidence type="ECO:0000313" key="10">
    <source>
        <dbReference type="EMBL" id="AIL25080.1"/>
    </source>
</evidence>
<evidence type="ECO:0000256" key="6">
    <source>
        <dbReference type="ARBA" id="ARBA00022840"/>
    </source>
</evidence>
<keyword evidence="6" id="KW-0067">ATP-binding</keyword>
<dbReference type="Gene3D" id="3.30.200.20">
    <property type="entry name" value="Phosphorylase Kinase, domain 1"/>
    <property type="match status" value="1"/>
</dbReference>
<keyword evidence="2" id="KW-0723">Serine/threonine-protein kinase</keyword>
<dbReference type="InterPro" id="IPR008271">
    <property type="entry name" value="Ser/Thr_kinase_AS"/>
</dbReference>
<reference evidence="10" key="1">
    <citation type="submission" date="2014-05" db="EMBL/GenBank/DDBJ databases">
        <authorList>
            <person name="Hou D."/>
            <person name="Liu X."/>
            <person name="Yin F."/>
            <person name="Zhu Z."/>
            <person name="Wang J."/>
            <person name="Zhang L."/>
            <person name="Kou Z."/>
            <person name="Deng F."/>
            <person name="Wang H."/>
            <person name="Hu Z."/>
        </authorList>
    </citation>
    <scope>NUCLEOTIDE SEQUENCE</scope>
    <source>
        <strain evidence="10">CTa</strain>
    </source>
</reference>
<evidence type="ECO:0000256" key="2">
    <source>
        <dbReference type="ARBA" id="ARBA00022527"/>
    </source>
</evidence>
<name>A0A077CXP7_NPVMB</name>
<organism evidence="10">
    <name type="scientific">Mamestra brassicae nuclear polyhedrosis virus</name>
    <name type="common">MbNPV</name>
    <dbReference type="NCBI Taxonomy" id="78219"/>
    <lineage>
        <taxon>Viruses</taxon>
        <taxon>Viruses incertae sedis</taxon>
        <taxon>Naldaviricetes</taxon>
        <taxon>Lefavirales</taxon>
        <taxon>Baculoviridae</taxon>
        <taxon>Alphabaculovirus</taxon>
        <taxon>Alphabaculovirus mabrassicae</taxon>
    </lineage>
</organism>
<feature type="domain" description="Protein kinase" evidence="9">
    <location>
        <begin position="25"/>
        <end position="271"/>
    </location>
</feature>
<dbReference type="PROSITE" id="PS50011">
    <property type="entry name" value="PROTEIN_KINASE_DOM"/>
    <property type="match status" value="1"/>
</dbReference>
<dbReference type="GO" id="GO:0004674">
    <property type="term" value="F:protein serine/threonine kinase activity"/>
    <property type="evidence" value="ECO:0007669"/>
    <property type="project" value="UniProtKB-KW"/>
</dbReference>
<accession>A0A077CXP7</accession>